<dbReference type="InterPro" id="IPR041609">
    <property type="entry name" value="PurL_linker"/>
</dbReference>
<keyword evidence="1 8" id="KW-0963">Cytoplasm</keyword>
<comment type="similarity">
    <text evidence="8">Belongs to the FGAMS family.</text>
</comment>
<feature type="binding site" evidence="8">
    <location>
        <position position="271"/>
    </location>
    <ligand>
        <name>ATP</name>
        <dbReference type="ChEBI" id="CHEBI:30616"/>
    </ligand>
</feature>
<feature type="binding site" evidence="8">
    <location>
        <position position="297"/>
    </location>
    <ligand>
        <name>Mg(2+)</name>
        <dbReference type="ChEBI" id="CHEBI:18420"/>
        <label>2</label>
    </ligand>
</feature>
<dbReference type="EC" id="6.3.5.3" evidence="8"/>
<dbReference type="Gene3D" id="3.90.650.10">
    <property type="entry name" value="PurM-like C-terminal domain"/>
    <property type="match status" value="2"/>
</dbReference>
<feature type="binding site" evidence="8">
    <location>
        <begin position="497"/>
        <end position="499"/>
    </location>
    <ligand>
        <name>substrate</name>
    </ligand>
</feature>
<accession>A0A7C4XVQ5</accession>
<feature type="binding site" evidence="8">
    <location>
        <position position="727"/>
    </location>
    <ligand>
        <name>substrate</name>
    </ligand>
</feature>
<dbReference type="InterPro" id="IPR010074">
    <property type="entry name" value="PRibForGlyAmidine_synth_PurL"/>
</dbReference>
<dbReference type="SUPFAM" id="SSF55326">
    <property type="entry name" value="PurM N-terminal domain-like"/>
    <property type="match status" value="2"/>
</dbReference>
<feature type="binding site" evidence="8">
    <location>
        <position position="455"/>
    </location>
    <ligand>
        <name>Mg(2+)</name>
        <dbReference type="ChEBI" id="CHEBI:18420"/>
        <label>2</label>
    </ligand>
</feature>
<dbReference type="Pfam" id="PF18072">
    <property type="entry name" value="FGAR-AT_linker"/>
    <property type="match status" value="1"/>
</dbReference>
<gene>
    <name evidence="8 12" type="primary">purL</name>
    <name evidence="12" type="ORF">ENV60_08720</name>
</gene>
<evidence type="ECO:0000256" key="6">
    <source>
        <dbReference type="ARBA" id="ARBA00022840"/>
    </source>
</evidence>
<keyword evidence="5 8" id="KW-0658">Purine biosynthesis</keyword>
<evidence type="ECO:0000256" key="5">
    <source>
        <dbReference type="ARBA" id="ARBA00022755"/>
    </source>
</evidence>
<feature type="binding site" evidence="8">
    <location>
        <position position="296"/>
    </location>
    <ligand>
        <name>substrate</name>
    </ligand>
</feature>
<feature type="active site" evidence="8">
    <location>
        <position position="212"/>
    </location>
</feature>
<feature type="domain" description="PurM-like C-terminal" evidence="10">
    <location>
        <begin position="390"/>
        <end position="542"/>
    </location>
</feature>
<evidence type="ECO:0000256" key="4">
    <source>
        <dbReference type="ARBA" id="ARBA00022741"/>
    </source>
</evidence>
<dbReference type="CDD" id="cd02203">
    <property type="entry name" value="PurL_repeat1"/>
    <property type="match status" value="1"/>
</dbReference>
<comment type="subunit">
    <text evidence="8">Monomer. Part of the FGAM synthase complex composed of 1 PurL, 1 PurQ and 2 PurS subunits.</text>
</comment>
<dbReference type="PANTHER" id="PTHR43555">
    <property type="entry name" value="PHOSPHORIBOSYLFORMYLGLYCINAMIDINE SYNTHASE SUBUNIT PURL"/>
    <property type="match status" value="1"/>
</dbReference>
<dbReference type="InterPro" id="IPR016188">
    <property type="entry name" value="PurM-like_N"/>
</dbReference>
<feature type="active site" description="Proton acceptor" evidence="8">
    <location>
        <position position="275"/>
    </location>
</feature>
<dbReference type="AlphaFoldDB" id="A0A7C4XVQ5"/>
<name>A0A7C4XVQ5_UNCW3</name>
<comment type="function">
    <text evidence="8">Part of the phosphoribosylformylglycinamidine synthase complex involved in the purines biosynthetic pathway. Catalyzes the ATP-dependent conversion of formylglycinamide ribonucleotide (FGAR) and glutamine to yield formylglycinamidine ribonucleotide (FGAM) and glutamate. The FGAM synthase complex is composed of three subunits. PurQ produces an ammonia molecule by converting glutamine to glutamate. PurL transfers the ammonia molecule to FGAR to form FGAM in an ATP-dependent manner. PurS interacts with PurQ and PurL and is thought to assist in the transfer of the ammonia molecule from PurQ to PurL.</text>
</comment>
<dbReference type="PANTHER" id="PTHR43555:SF1">
    <property type="entry name" value="PHOSPHORIBOSYLFORMYLGLYCINAMIDINE SYNTHASE SUBUNIT PURL"/>
    <property type="match status" value="1"/>
</dbReference>
<comment type="caution">
    <text evidence="12">The sequence shown here is derived from an EMBL/GenBank/DDBJ whole genome shotgun (WGS) entry which is preliminary data.</text>
</comment>
<dbReference type="InterPro" id="IPR036604">
    <property type="entry name" value="PurS-like_sf"/>
</dbReference>
<proteinExistence type="inferred from homology"/>
<comment type="subcellular location">
    <subcellularLocation>
        <location evidence="8">Cytoplasm</location>
    </subcellularLocation>
</comment>
<comment type="pathway">
    <text evidence="8">Purine metabolism; IMP biosynthesis via de novo pathway; 5-amino-1-(5-phospho-D-ribosyl)imidazole from N(2)-formyl-N(1)-(5-phospho-D-ribosyl)glycinamide: step 1/2.</text>
</comment>
<dbReference type="Gene3D" id="3.30.1330.10">
    <property type="entry name" value="PurM-like, N-terminal domain"/>
    <property type="match status" value="2"/>
</dbReference>
<dbReference type="HAMAP" id="MF_00420">
    <property type="entry name" value="PurL_2"/>
    <property type="match status" value="1"/>
</dbReference>
<dbReference type="SUPFAM" id="SSF56042">
    <property type="entry name" value="PurM C-terminal domain-like"/>
    <property type="match status" value="2"/>
</dbReference>
<dbReference type="InterPro" id="IPR036921">
    <property type="entry name" value="PurM-like_N_sf"/>
</dbReference>
<comment type="caution">
    <text evidence="8">Lacks conserved residue(s) required for the propagation of feature annotation.</text>
</comment>
<dbReference type="UniPathway" id="UPA00074">
    <property type="reaction ID" value="UER00128"/>
</dbReference>
<keyword evidence="4 8" id="KW-0547">Nucleotide-binding</keyword>
<feature type="domain" description="PurM-like N-terminal" evidence="9">
    <location>
        <begin position="628"/>
        <end position="754"/>
    </location>
</feature>
<feature type="binding site" evidence="8">
    <location>
        <position position="687"/>
    </location>
    <ligand>
        <name>ATP</name>
        <dbReference type="ChEBI" id="CHEBI:30616"/>
    </ligand>
</feature>
<dbReference type="Pfam" id="PF00586">
    <property type="entry name" value="AIRS"/>
    <property type="match status" value="2"/>
</dbReference>
<dbReference type="Gene3D" id="1.10.8.750">
    <property type="entry name" value="Phosphoribosylformylglycinamidine synthase, linker domain"/>
    <property type="match status" value="1"/>
</dbReference>
<evidence type="ECO:0000259" key="10">
    <source>
        <dbReference type="Pfam" id="PF02769"/>
    </source>
</evidence>
<dbReference type="Gene3D" id="3.30.1280.10">
    <property type="entry name" value="Phosphoribosylformylglycinamidine synthase subunit PurS"/>
    <property type="match status" value="2"/>
</dbReference>
<dbReference type="SUPFAM" id="SSF82697">
    <property type="entry name" value="PurS-like"/>
    <property type="match status" value="1"/>
</dbReference>
<dbReference type="EMBL" id="DTGZ01000165">
    <property type="protein sequence ID" value="HGV98359.1"/>
    <property type="molecule type" value="Genomic_DNA"/>
</dbReference>
<evidence type="ECO:0000256" key="2">
    <source>
        <dbReference type="ARBA" id="ARBA00022598"/>
    </source>
</evidence>
<keyword evidence="7 8" id="KW-0460">Magnesium</keyword>
<protein>
    <recommendedName>
        <fullName evidence="8">Phosphoribosylformylglycinamidine synthase subunit PurL</fullName>
        <shortName evidence="8">FGAM synthase</shortName>
        <ecNumber evidence="8">6.3.5.3</ecNumber>
    </recommendedName>
    <alternativeName>
        <fullName evidence="8">Formylglycinamide ribonucleotide amidotransferase subunit II</fullName>
        <shortName evidence="8">FGAR amidotransferase II</shortName>
        <shortName evidence="8">FGAR-AT II</shortName>
    </alternativeName>
    <alternativeName>
        <fullName evidence="8">Glutamine amidotransferase PurL</fullName>
    </alternativeName>
    <alternativeName>
        <fullName evidence="8">Phosphoribosylformylglycinamidine synthase subunit II</fullName>
    </alternativeName>
</protein>
<evidence type="ECO:0000313" key="12">
    <source>
        <dbReference type="EMBL" id="HGV98359.1"/>
    </source>
</evidence>
<feature type="binding site" evidence="8">
    <location>
        <position position="273"/>
    </location>
    <ligand>
        <name>Mg(2+)</name>
        <dbReference type="ChEBI" id="CHEBI:18420"/>
        <label>1</label>
    </ligand>
</feature>
<dbReference type="NCBIfam" id="TIGR01736">
    <property type="entry name" value="FGAM_synth_II"/>
    <property type="match status" value="1"/>
</dbReference>
<feature type="domain" description="PurM-like C-terminal" evidence="10">
    <location>
        <begin position="768"/>
        <end position="912"/>
    </location>
</feature>
<dbReference type="GO" id="GO:0005524">
    <property type="term" value="F:ATP binding"/>
    <property type="evidence" value="ECO:0007669"/>
    <property type="project" value="UniProtKB-UniRule"/>
</dbReference>
<feature type="domain" description="PurM-like N-terminal" evidence="9">
    <location>
        <begin position="255"/>
        <end position="380"/>
    </location>
</feature>
<dbReference type="InterPro" id="IPR036676">
    <property type="entry name" value="PurM-like_C_sf"/>
</dbReference>
<reference evidence="12" key="1">
    <citation type="journal article" date="2020" name="mSystems">
        <title>Genome- and Community-Level Interaction Insights into Carbon Utilization and Element Cycling Functions of Hydrothermarchaeota in Hydrothermal Sediment.</title>
        <authorList>
            <person name="Zhou Z."/>
            <person name="Liu Y."/>
            <person name="Xu W."/>
            <person name="Pan J."/>
            <person name="Luo Z.H."/>
            <person name="Li M."/>
        </authorList>
    </citation>
    <scope>NUCLEOTIDE SEQUENCE [LARGE SCALE GENOMIC DNA]</scope>
    <source>
        <strain evidence="12">SpSt-774</strain>
    </source>
</reference>
<evidence type="ECO:0000259" key="9">
    <source>
        <dbReference type="Pfam" id="PF00586"/>
    </source>
</evidence>
<feature type="binding site" evidence="8">
    <location>
        <position position="427"/>
    </location>
    <ligand>
        <name>substrate</name>
    </ligand>
</feature>
<sequence>MHRIEIIRRDDLRGKFVKEDFESLGFSGIDTVEVRDVYYLDGRFKKKEIEFIVKELFCDPVIEDYRIGPEEGFEILYNPGVSDPREESIKKAIRDLGIKFPSGQSYRVKTATNYIFKGNFDPDRLKEYARLFLYNPLIQHIRHTTEKEIKEKKLKYLYLEINLNTDLLRLSKEMGLSLSMLEMETIKKYFEEKRKLPTDVELETIAQTWSEHCRHKTFLGRINFNGEVIDNLLKNTIMRATEEINHPLCLSVFHDNSGVIEFDEDYGVCFKVETHNHPSALEPYGGAATGIGGVIRDILGTGLGARPIMNTDVFCFGPPDIDIKKLPKGILHPKRIIKGVYQGVRDYGNRMGIPTASGAVYFDEDFLYNPLVYCGTVGIIRKDRIKKRPRPNDVILLVGGRTGRDGIHGATFSSAELSIKAEKSCVQIGNPIMEKRVLDCLLKVTEKKLLNAVTDCGGGGLSSAIGEMGKELGVVVYLEKVPLKYEGLTPREIWISESQERMILAVPKRNLKRVIKIFNNEGVEATPVGRFTDDKKLRLYYKRKKVCELEMDFLHNGLPRPLKFARMKEREKKDVDIPIPGDLNKTLLDIVGSLNCCSREWLIREYDHEVQGASVIKPFAGVKKDGPQDAVVIKPRLDKDKGIVISCGINPSYGRYDPYNMALSVIDEALRNLTATGGDIKKCAMLDNFCFASPEREEVLGDIVLCAKGCYDGAKAFGVPFISGKDSLNNEWVDEEGKRYLIPPTLLISAIGIVDDVHNCITMDFKKIGSLIYLIGITKEELGGSEYFRLLGIKGGSVPTVDLKTAPVIMEKIHRAIKERLILACHDLSEGGLGLALSEMAFAGEIGCEVDLQKIIFDGKKPRRDIILFAESNTRFLIEVSPENKERFEGLFLGLPMARIGRTKEEKSLTIFFNKEEIINLALSELKKSWQRRIL</sequence>
<keyword evidence="6 8" id="KW-0067">ATP-binding</keyword>
<dbReference type="GO" id="GO:0000287">
    <property type="term" value="F:magnesium ion binding"/>
    <property type="evidence" value="ECO:0007669"/>
    <property type="project" value="UniProtKB-UniRule"/>
</dbReference>
<organism evidence="12">
    <name type="scientific">candidate division WOR-3 bacterium</name>
    <dbReference type="NCBI Taxonomy" id="2052148"/>
    <lineage>
        <taxon>Bacteria</taxon>
        <taxon>Bacteria division WOR-3</taxon>
    </lineage>
</organism>
<dbReference type="Pfam" id="PF02769">
    <property type="entry name" value="AIRS_C"/>
    <property type="match status" value="2"/>
</dbReference>
<dbReference type="GO" id="GO:0006189">
    <property type="term" value="P:'de novo' IMP biosynthetic process"/>
    <property type="evidence" value="ECO:0007669"/>
    <property type="project" value="UniProtKB-UniRule"/>
</dbReference>
<evidence type="ECO:0000256" key="8">
    <source>
        <dbReference type="HAMAP-Rule" id="MF_00420"/>
    </source>
</evidence>
<evidence type="ECO:0000256" key="1">
    <source>
        <dbReference type="ARBA" id="ARBA00022490"/>
    </source>
</evidence>
<evidence type="ECO:0000256" key="3">
    <source>
        <dbReference type="ARBA" id="ARBA00022723"/>
    </source>
</evidence>
<dbReference type="InterPro" id="IPR010918">
    <property type="entry name" value="PurM-like_C_dom"/>
</dbReference>
<dbReference type="GO" id="GO:0004642">
    <property type="term" value="F:phosphoribosylformylglycinamidine synthase activity"/>
    <property type="evidence" value="ECO:0007669"/>
    <property type="project" value="UniProtKB-UniRule"/>
</dbReference>
<feature type="binding site" evidence="8">
    <location>
        <position position="724"/>
    </location>
    <ligand>
        <name>ATP</name>
        <dbReference type="ChEBI" id="CHEBI:30616"/>
    </ligand>
</feature>
<evidence type="ECO:0000256" key="7">
    <source>
        <dbReference type="ARBA" id="ARBA00022842"/>
    </source>
</evidence>
<comment type="catalytic activity">
    <reaction evidence="8">
        <text>N(2)-formyl-N(1)-(5-phospho-beta-D-ribosyl)glycinamide + L-glutamine + ATP + H2O = 2-formamido-N(1)-(5-O-phospho-beta-D-ribosyl)acetamidine + L-glutamate + ADP + phosphate + H(+)</text>
        <dbReference type="Rhea" id="RHEA:17129"/>
        <dbReference type="ChEBI" id="CHEBI:15377"/>
        <dbReference type="ChEBI" id="CHEBI:15378"/>
        <dbReference type="ChEBI" id="CHEBI:29985"/>
        <dbReference type="ChEBI" id="CHEBI:30616"/>
        <dbReference type="ChEBI" id="CHEBI:43474"/>
        <dbReference type="ChEBI" id="CHEBI:58359"/>
        <dbReference type="ChEBI" id="CHEBI:147286"/>
        <dbReference type="ChEBI" id="CHEBI:147287"/>
        <dbReference type="ChEBI" id="CHEBI:456216"/>
        <dbReference type="EC" id="6.3.5.3"/>
    </reaction>
</comment>
<evidence type="ECO:0000259" key="11">
    <source>
        <dbReference type="Pfam" id="PF18072"/>
    </source>
</evidence>
<dbReference type="GO" id="GO:0005737">
    <property type="term" value="C:cytoplasm"/>
    <property type="evidence" value="ECO:0007669"/>
    <property type="project" value="UniProtKB-SubCell"/>
</dbReference>
<feature type="domain" description="Phosphoribosylformylglycinamidine synthase linker" evidence="11">
    <location>
        <begin position="169"/>
        <end position="216"/>
    </location>
</feature>
<keyword evidence="3 8" id="KW-0479">Metal-binding</keyword>
<keyword evidence="2 8" id="KW-0436">Ligase</keyword>
<dbReference type="CDD" id="cd02204">
    <property type="entry name" value="PurL_repeat2"/>
    <property type="match status" value="1"/>
</dbReference>